<organism evidence="1 2">
    <name type="scientific">Dorea longicatena</name>
    <dbReference type="NCBI Taxonomy" id="88431"/>
    <lineage>
        <taxon>Bacteria</taxon>
        <taxon>Bacillati</taxon>
        <taxon>Bacillota</taxon>
        <taxon>Clostridia</taxon>
        <taxon>Lachnospirales</taxon>
        <taxon>Lachnospiraceae</taxon>
        <taxon>Dorea</taxon>
    </lineage>
</organism>
<protein>
    <recommendedName>
        <fullName evidence="3">HEPN domain-containing protein</fullName>
    </recommendedName>
</protein>
<sequence length="234" mass="27578">MLKKVIREKDKEKLDMNVFKELGKDLNYKDILQVDGAFSACHINYGKSLKFNGADSKNMAQNSRKNSLTENGHIDDLEAVQYDFNGTEKDFKKQDIILLWEKYWLEYINAFNKLVAELPDSIVTVYVGRHAIELGFKYLMTKKNIKIEKDHDLKELYKKLDAVEKIDEDYMEYVDTFCEKYCKYIEGGNPEYFRYPEYKSSQYFAGNCLDAKWLSYNFALILLKLLHLADLEKK</sequence>
<dbReference type="EMBL" id="QSVN01000028">
    <property type="protein sequence ID" value="RGO29443.1"/>
    <property type="molecule type" value="Genomic_DNA"/>
</dbReference>
<evidence type="ECO:0000313" key="1">
    <source>
        <dbReference type="EMBL" id="RGO29443.1"/>
    </source>
</evidence>
<dbReference type="AlphaFoldDB" id="A0A3E5G5V9"/>
<name>A0A3E5G5V9_9FIRM</name>
<comment type="caution">
    <text evidence="1">The sequence shown here is derived from an EMBL/GenBank/DDBJ whole genome shotgun (WGS) entry which is preliminary data.</text>
</comment>
<dbReference type="Proteomes" id="UP000261285">
    <property type="component" value="Unassembled WGS sequence"/>
</dbReference>
<dbReference type="Gene3D" id="1.20.120.330">
    <property type="entry name" value="Nucleotidyltransferases domain 2"/>
    <property type="match status" value="1"/>
</dbReference>
<proteinExistence type="predicted"/>
<evidence type="ECO:0008006" key="3">
    <source>
        <dbReference type="Google" id="ProtNLM"/>
    </source>
</evidence>
<accession>A0A3E5G5V9</accession>
<evidence type="ECO:0000313" key="2">
    <source>
        <dbReference type="Proteomes" id="UP000261285"/>
    </source>
</evidence>
<reference evidence="1 2" key="1">
    <citation type="submission" date="2018-08" db="EMBL/GenBank/DDBJ databases">
        <title>A genome reference for cultivated species of the human gut microbiota.</title>
        <authorList>
            <person name="Zou Y."/>
            <person name="Xue W."/>
            <person name="Luo G."/>
        </authorList>
    </citation>
    <scope>NUCLEOTIDE SEQUENCE [LARGE SCALE GENOMIC DNA]</scope>
    <source>
        <strain evidence="1 2">OM02-16</strain>
    </source>
</reference>
<gene>
    <name evidence="1" type="ORF">DXB16_14270</name>
</gene>